<name>A0ABW9IBB3_9ACTN</name>
<feature type="non-terminal residue" evidence="2">
    <location>
        <position position="1"/>
    </location>
</feature>
<keyword evidence="1" id="KW-0472">Membrane</keyword>
<dbReference type="Proteomes" id="UP001631957">
    <property type="component" value="Unassembled WGS sequence"/>
</dbReference>
<sequence length="60" mass="6130">NLPPIKVMLGGALPMAAKPAGNVIHGLPVRQVSAIGSSAILGTMIISYLLNNGKAYCITI</sequence>
<protein>
    <submittedName>
        <fullName evidence="2">Uncharacterized protein</fullName>
    </submittedName>
</protein>
<reference evidence="2 3" key="1">
    <citation type="submission" date="2024-12" db="EMBL/GenBank/DDBJ databases">
        <title>Forecasting of Potato common scab and diversities of Pathogenic streptomyces spp. in china.</title>
        <authorList>
            <person name="Handique U."/>
            <person name="Wu J."/>
        </authorList>
    </citation>
    <scope>NUCLEOTIDE SEQUENCE [LARGE SCALE GENOMIC DNA]</scope>
    <source>
        <strain evidence="2 3">ZRIMU1530</strain>
    </source>
</reference>
<comment type="caution">
    <text evidence="2">The sequence shown here is derived from an EMBL/GenBank/DDBJ whole genome shotgun (WGS) entry which is preliminary data.</text>
</comment>
<proteinExistence type="predicted"/>
<gene>
    <name evidence="2" type="ORF">ACKI18_48015</name>
</gene>
<keyword evidence="3" id="KW-1185">Reference proteome</keyword>
<keyword evidence="1" id="KW-0812">Transmembrane</keyword>
<feature type="transmembrane region" description="Helical" evidence="1">
    <location>
        <begin position="32"/>
        <end position="50"/>
    </location>
</feature>
<dbReference type="EMBL" id="JBJVNI010000347">
    <property type="protein sequence ID" value="MFM9616253.1"/>
    <property type="molecule type" value="Genomic_DNA"/>
</dbReference>
<dbReference type="RefSeq" id="WP_409135028.1">
    <property type="nucleotide sequence ID" value="NZ_JBJVNI010000347.1"/>
</dbReference>
<organism evidence="2 3">
    <name type="scientific">Streptomyces niveiscabiei</name>
    <dbReference type="NCBI Taxonomy" id="164115"/>
    <lineage>
        <taxon>Bacteria</taxon>
        <taxon>Bacillati</taxon>
        <taxon>Actinomycetota</taxon>
        <taxon>Actinomycetes</taxon>
        <taxon>Kitasatosporales</taxon>
        <taxon>Streptomycetaceae</taxon>
        <taxon>Streptomyces</taxon>
    </lineage>
</organism>
<evidence type="ECO:0000313" key="3">
    <source>
        <dbReference type="Proteomes" id="UP001631957"/>
    </source>
</evidence>
<evidence type="ECO:0000256" key="1">
    <source>
        <dbReference type="SAM" id="Phobius"/>
    </source>
</evidence>
<accession>A0ABW9IBB3</accession>
<evidence type="ECO:0000313" key="2">
    <source>
        <dbReference type="EMBL" id="MFM9616253.1"/>
    </source>
</evidence>
<keyword evidence="1" id="KW-1133">Transmembrane helix</keyword>